<dbReference type="Proteomes" id="UP000266841">
    <property type="component" value="Unassembled WGS sequence"/>
</dbReference>
<dbReference type="OMA" id="HEAEANT"/>
<evidence type="ECO:0000259" key="7">
    <source>
        <dbReference type="Pfam" id="PF12832"/>
    </source>
</evidence>
<evidence type="ECO:0000256" key="1">
    <source>
        <dbReference type="ARBA" id="ARBA00004141"/>
    </source>
</evidence>
<comment type="subcellular location">
    <subcellularLocation>
        <location evidence="1">Membrane</location>
        <topology evidence="1">Multi-pass membrane protein</topology>
    </subcellularLocation>
</comment>
<feature type="transmembrane region" description="Helical" evidence="6">
    <location>
        <begin position="259"/>
        <end position="284"/>
    </location>
</feature>
<evidence type="ECO:0000313" key="9">
    <source>
        <dbReference type="Proteomes" id="UP000266841"/>
    </source>
</evidence>
<dbReference type="SUPFAM" id="SSF103473">
    <property type="entry name" value="MFS general substrate transporter"/>
    <property type="match status" value="1"/>
</dbReference>
<feature type="transmembrane region" description="Helical" evidence="6">
    <location>
        <begin position="411"/>
        <end position="430"/>
    </location>
</feature>
<comment type="similarity">
    <text evidence="2">Belongs to the major facilitator superfamily. MFSD6 family.</text>
</comment>
<dbReference type="PANTHER" id="PTHR16172:SF41">
    <property type="entry name" value="MAJOR FACILITATOR SUPERFAMILY DOMAIN-CONTAINING PROTEIN 6-LIKE"/>
    <property type="match status" value="1"/>
</dbReference>
<dbReference type="OrthoDB" id="515887at2759"/>
<dbReference type="PANTHER" id="PTHR16172">
    <property type="entry name" value="MAJOR FACILITATOR SUPERFAMILY DOMAIN-CONTAINING PROTEIN 6-LIKE"/>
    <property type="match status" value="1"/>
</dbReference>
<gene>
    <name evidence="8" type="ORF">THAOC_03288</name>
</gene>
<dbReference type="EMBL" id="AGNL01003201">
    <property type="protein sequence ID" value="EJK75001.1"/>
    <property type="molecule type" value="Genomic_DNA"/>
</dbReference>
<organism evidence="8 9">
    <name type="scientific">Thalassiosira oceanica</name>
    <name type="common">Marine diatom</name>
    <dbReference type="NCBI Taxonomy" id="159749"/>
    <lineage>
        <taxon>Eukaryota</taxon>
        <taxon>Sar</taxon>
        <taxon>Stramenopiles</taxon>
        <taxon>Ochrophyta</taxon>
        <taxon>Bacillariophyta</taxon>
        <taxon>Coscinodiscophyceae</taxon>
        <taxon>Thalassiosirophycidae</taxon>
        <taxon>Thalassiosirales</taxon>
        <taxon>Thalassiosiraceae</taxon>
        <taxon>Thalassiosira</taxon>
    </lineage>
</organism>
<feature type="transmembrane region" description="Helical" evidence="6">
    <location>
        <begin position="164"/>
        <end position="185"/>
    </location>
</feature>
<dbReference type="Pfam" id="PF12832">
    <property type="entry name" value="MFS_1_like"/>
    <property type="match status" value="1"/>
</dbReference>
<keyword evidence="5 6" id="KW-0472">Membrane</keyword>
<evidence type="ECO:0000256" key="3">
    <source>
        <dbReference type="ARBA" id="ARBA00022692"/>
    </source>
</evidence>
<feature type="transmembrane region" description="Helical" evidence="6">
    <location>
        <begin position="141"/>
        <end position="158"/>
    </location>
</feature>
<feature type="domain" description="Major facilitator superfamily associated" evidence="7">
    <location>
        <begin position="115"/>
        <end position="407"/>
    </location>
</feature>
<accession>K0TL52</accession>
<feature type="transmembrane region" description="Helical" evidence="6">
    <location>
        <begin position="296"/>
        <end position="313"/>
    </location>
</feature>
<dbReference type="InterPro" id="IPR051717">
    <property type="entry name" value="MFS_MFSD6"/>
</dbReference>
<evidence type="ECO:0000256" key="2">
    <source>
        <dbReference type="ARBA" id="ARBA00005241"/>
    </source>
</evidence>
<protein>
    <recommendedName>
        <fullName evidence="7">Major facilitator superfamily associated domain-containing protein</fullName>
    </recommendedName>
</protein>
<feature type="non-terminal residue" evidence="8">
    <location>
        <position position="1"/>
    </location>
</feature>
<dbReference type="InterPro" id="IPR036259">
    <property type="entry name" value="MFS_trans_sf"/>
</dbReference>
<proteinExistence type="inferred from homology"/>
<dbReference type="Gene3D" id="1.20.1250.20">
    <property type="entry name" value="MFS general substrate transporter like domains"/>
    <property type="match status" value="1"/>
</dbReference>
<dbReference type="GO" id="GO:0016020">
    <property type="term" value="C:membrane"/>
    <property type="evidence" value="ECO:0007669"/>
    <property type="project" value="UniProtKB-SubCell"/>
</dbReference>
<keyword evidence="9" id="KW-1185">Reference proteome</keyword>
<evidence type="ECO:0000256" key="4">
    <source>
        <dbReference type="ARBA" id="ARBA00022989"/>
    </source>
</evidence>
<dbReference type="eggNOG" id="ENOG502SDHW">
    <property type="taxonomic scope" value="Eukaryota"/>
</dbReference>
<reference evidence="8 9" key="1">
    <citation type="journal article" date="2012" name="Genome Biol.">
        <title>Genome and low-iron response of an oceanic diatom adapted to chronic iron limitation.</title>
        <authorList>
            <person name="Lommer M."/>
            <person name="Specht M."/>
            <person name="Roy A.S."/>
            <person name="Kraemer L."/>
            <person name="Andreson R."/>
            <person name="Gutowska M.A."/>
            <person name="Wolf J."/>
            <person name="Bergner S.V."/>
            <person name="Schilhabel M.B."/>
            <person name="Klostermeier U.C."/>
            <person name="Beiko R.G."/>
            <person name="Rosenstiel P."/>
            <person name="Hippler M."/>
            <person name="Laroche J."/>
        </authorList>
    </citation>
    <scope>NUCLEOTIDE SEQUENCE [LARGE SCALE GENOMIC DNA]</scope>
    <source>
        <strain evidence="8 9">CCMP1005</strain>
    </source>
</reference>
<comment type="caution">
    <text evidence="8">The sequence shown here is derived from an EMBL/GenBank/DDBJ whole genome shotgun (WGS) entry which is preliminary data.</text>
</comment>
<keyword evidence="4 6" id="KW-1133">Transmembrane helix</keyword>
<evidence type="ECO:0000256" key="6">
    <source>
        <dbReference type="SAM" id="Phobius"/>
    </source>
</evidence>
<sequence length="457" mass="50189">CVRRFRVRRFRVRRFKSDGDGAGRADDGDDSASQEFRVAGVEFRSQEVGVAQASTVWETRRGRFMSTFLEHELSFHQNWMISAAMATQLLASSCFSAYFGSVADTWEKRSASNRVDILDGLTLAHLERTGSDKSLYGRERLYGAVSWGIAHILFGPLIDALGFRILYFTTVIAFCGCLFVFRIFASEVSNEGYERVESVADADFDTCRDPADQLSSPLGARIATRRSLVEKIEPLESNASLDSLDSSPERLSFASIAKILLRTAPVANTSYVIAMFTLFVGMYFEWLGGTSKMEGVTVIVTVIFELPIFHYASSVLRWLGNPGTMLQWASLAYITRVIGYSFIPKDHPNIVLLLEPLHGVTIGFATTSSVAFADELLPRGFEASGQGFLSTIKCFGQFTGLLIGGYLDGRVLYRVLAAIVGVGSLLLAIAPKCTSEKLIKLSRSGLSLNNLLDGTPA</sequence>
<dbReference type="InterPro" id="IPR024989">
    <property type="entry name" value="MFS_assoc_dom"/>
</dbReference>
<dbReference type="AlphaFoldDB" id="K0TL52"/>
<name>K0TL52_THAOC</name>
<evidence type="ECO:0000256" key="5">
    <source>
        <dbReference type="ARBA" id="ARBA00023136"/>
    </source>
</evidence>
<evidence type="ECO:0000313" key="8">
    <source>
        <dbReference type="EMBL" id="EJK75001.1"/>
    </source>
</evidence>
<keyword evidence="3 6" id="KW-0812">Transmembrane</keyword>